<dbReference type="EMBL" id="CAACVG010001656">
    <property type="protein sequence ID" value="VEN35507.1"/>
    <property type="molecule type" value="Genomic_DNA"/>
</dbReference>
<name>A0A653BIT1_CALMS</name>
<evidence type="ECO:0000313" key="2">
    <source>
        <dbReference type="Proteomes" id="UP000410492"/>
    </source>
</evidence>
<proteinExistence type="predicted"/>
<dbReference type="AlphaFoldDB" id="A0A653BIT1"/>
<dbReference type="Proteomes" id="UP000410492">
    <property type="component" value="Unassembled WGS sequence"/>
</dbReference>
<protein>
    <submittedName>
        <fullName evidence="1">Uncharacterized protein</fullName>
    </submittedName>
</protein>
<gene>
    <name evidence="1" type="ORF">CALMAC_LOCUS1411</name>
</gene>
<reference evidence="1 2" key="1">
    <citation type="submission" date="2019-01" db="EMBL/GenBank/DDBJ databases">
        <authorList>
            <person name="Sayadi A."/>
        </authorList>
    </citation>
    <scope>NUCLEOTIDE SEQUENCE [LARGE SCALE GENOMIC DNA]</scope>
</reference>
<organism evidence="1 2">
    <name type="scientific">Callosobruchus maculatus</name>
    <name type="common">Southern cowpea weevil</name>
    <name type="synonym">Pulse bruchid</name>
    <dbReference type="NCBI Taxonomy" id="64391"/>
    <lineage>
        <taxon>Eukaryota</taxon>
        <taxon>Metazoa</taxon>
        <taxon>Ecdysozoa</taxon>
        <taxon>Arthropoda</taxon>
        <taxon>Hexapoda</taxon>
        <taxon>Insecta</taxon>
        <taxon>Pterygota</taxon>
        <taxon>Neoptera</taxon>
        <taxon>Endopterygota</taxon>
        <taxon>Coleoptera</taxon>
        <taxon>Polyphaga</taxon>
        <taxon>Cucujiformia</taxon>
        <taxon>Chrysomeloidea</taxon>
        <taxon>Chrysomelidae</taxon>
        <taxon>Bruchinae</taxon>
        <taxon>Bruchini</taxon>
        <taxon>Callosobruchus</taxon>
    </lineage>
</organism>
<sequence length="112" mass="12654">MPKRFRNLLDDAVPTLFLPKSMIESFNSSSSMCSKRSQRMQAKKEIEDRKAVIDNILADSSHETMGAIQQGCESQVVEIEITPDFIPDRINSDEYFVLVLLDDGTTPFIKAL</sequence>
<evidence type="ECO:0000313" key="1">
    <source>
        <dbReference type="EMBL" id="VEN35507.1"/>
    </source>
</evidence>
<keyword evidence="2" id="KW-1185">Reference proteome</keyword>
<accession>A0A653BIT1</accession>